<keyword evidence="1" id="KW-0805">Transcription regulation</keyword>
<name>A0A0C4YHJ6_9BURK</name>
<evidence type="ECO:0000256" key="1">
    <source>
        <dbReference type="ARBA" id="ARBA00023015"/>
    </source>
</evidence>
<dbReference type="STRING" id="68895.RR42_s0883"/>
<dbReference type="AlphaFoldDB" id="A0A0C4YHJ6"/>
<evidence type="ECO:0000256" key="3">
    <source>
        <dbReference type="ARBA" id="ARBA00023163"/>
    </source>
</evidence>
<dbReference type="Gene3D" id="3.30.450.40">
    <property type="match status" value="1"/>
</dbReference>
<protein>
    <submittedName>
        <fullName evidence="6">Transcriptional regulator, IclR family</fullName>
    </submittedName>
</protein>
<dbReference type="SMART" id="SM00346">
    <property type="entry name" value="HTH_ICLR"/>
    <property type="match status" value="1"/>
</dbReference>
<dbReference type="Proteomes" id="UP000031843">
    <property type="component" value="Chromosome secondary"/>
</dbReference>
<dbReference type="OrthoDB" id="9807558at2"/>
<dbReference type="PROSITE" id="PS51078">
    <property type="entry name" value="ICLR_ED"/>
    <property type="match status" value="1"/>
</dbReference>
<dbReference type="Pfam" id="PF01614">
    <property type="entry name" value="IclR_C"/>
    <property type="match status" value="1"/>
</dbReference>
<dbReference type="PROSITE" id="PS51077">
    <property type="entry name" value="HTH_ICLR"/>
    <property type="match status" value="1"/>
</dbReference>
<gene>
    <name evidence="6" type="ORF">RR42_s0883</name>
</gene>
<dbReference type="PANTHER" id="PTHR30136">
    <property type="entry name" value="HELIX-TURN-HELIX TRANSCRIPTIONAL REGULATOR, ICLR FAMILY"/>
    <property type="match status" value="1"/>
</dbReference>
<dbReference type="Pfam" id="PF09339">
    <property type="entry name" value="HTH_IclR"/>
    <property type="match status" value="1"/>
</dbReference>
<keyword evidence="3" id="KW-0804">Transcription</keyword>
<dbReference type="EMBL" id="CP010537">
    <property type="protein sequence ID" value="AJG22473.1"/>
    <property type="molecule type" value="Genomic_DNA"/>
</dbReference>
<dbReference type="InterPro" id="IPR036388">
    <property type="entry name" value="WH-like_DNA-bd_sf"/>
</dbReference>
<accession>A0A0C4YHJ6</accession>
<dbReference type="PANTHER" id="PTHR30136:SF33">
    <property type="entry name" value="TRANSCRIPTIONAL REGULATORY PROTEIN"/>
    <property type="match status" value="1"/>
</dbReference>
<dbReference type="InterPro" id="IPR036390">
    <property type="entry name" value="WH_DNA-bd_sf"/>
</dbReference>
<evidence type="ECO:0000256" key="2">
    <source>
        <dbReference type="ARBA" id="ARBA00023125"/>
    </source>
</evidence>
<dbReference type="KEGG" id="cbw:RR42_s0883"/>
<feature type="domain" description="HTH iclR-type" evidence="4">
    <location>
        <begin position="32"/>
        <end position="94"/>
    </location>
</feature>
<evidence type="ECO:0000313" key="6">
    <source>
        <dbReference type="EMBL" id="AJG22473.1"/>
    </source>
</evidence>
<dbReference type="InterPro" id="IPR005471">
    <property type="entry name" value="Tscrpt_reg_IclR_N"/>
</dbReference>
<keyword evidence="7" id="KW-1185">Reference proteome</keyword>
<dbReference type="GO" id="GO:0045892">
    <property type="term" value="P:negative regulation of DNA-templated transcription"/>
    <property type="evidence" value="ECO:0007669"/>
    <property type="project" value="TreeGrafter"/>
</dbReference>
<dbReference type="InterPro" id="IPR050707">
    <property type="entry name" value="HTH_MetabolicPath_Reg"/>
</dbReference>
<organism evidence="6 7">
    <name type="scientific">Cupriavidus basilensis</name>
    <dbReference type="NCBI Taxonomy" id="68895"/>
    <lineage>
        <taxon>Bacteria</taxon>
        <taxon>Pseudomonadati</taxon>
        <taxon>Pseudomonadota</taxon>
        <taxon>Betaproteobacteria</taxon>
        <taxon>Burkholderiales</taxon>
        <taxon>Burkholderiaceae</taxon>
        <taxon>Cupriavidus</taxon>
    </lineage>
</organism>
<evidence type="ECO:0000313" key="7">
    <source>
        <dbReference type="Proteomes" id="UP000031843"/>
    </source>
</evidence>
<dbReference type="InterPro" id="IPR014757">
    <property type="entry name" value="Tscrpt_reg_IclR_C"/>
</dbReference>
<dbReference type="GO" id="GO:0003700">
    <property type="term" value="F:DNA-binding transcription factor activity"/>
    <property type="evidence" value="ECO:0007669"/>
    <property type="project" value="TreeGrafter"/>
</dbReference>
<dbReference type="GO" id="GO:0003677">
    <property type="term" value="F:DNA binding"/>
    <property type="evidence" value="ECO:0007669"/>
    <property type="project" value="UniProtKB-KW"/>
</dbReference>
<evidence type="ECO:0000259" key="4">
    <source>
        <dbReference type="PROSITE" id="PS51077"/>
    </source>
</evidence>
<dbReference type="Gene3D" id="1.10.10.10">
    <property type="entry name" value="Winged helix-like DNA-binding domain superfamily/Winged helix DNA-binding domain"/>
    <property type="match status" value="1"/>
</dbReference>
<dbReference type="SUPFAM" id="SSF55781">
    <property type="entry name" value="GAF domain-like"/>
    <property type="match status" value="1"/>
</dbReference>
<sequence length="278" mass="30162">MKAWPEKMETAMATVQAVKQSNRDLDKGDVRVVPLARGLAVLAAFSAEHPWMGNQEIAVATGIPAPTVSRMVHSLAALGYLRYDESRRKCRLASAALTLGYAAVSGDSVQRAARIEMQKFADASDTHVILGARDRLDVIVNESQVGKNVNLDTHLAAGLRVPIASSPMGWALLAALPERERFYLQSNVERKSGRDWPSVRRQMAEGMSQLHQYGFCMSPCGRELASVAVPLSVPGHPSVVLASVGRSAGMNRARMERELGPRLAATAHALEERLSTCH</sequence>
<reference evidence="6 7" key="1">
    <citation type="journal article" date="2015" name="Genome Announc.">
        <title>Complete Genome Sequence of Cupriavidus basilensis 4G11, Isolated from the Oak Ridge Field Research Center Site.</title>
        <authorList>
            <person name="Ray J."/>
            <person name="Waters R.J."/>
            <person name="Skerker J.M."/>
            <person name="Kuehl J.V."/>
            <person name="Price M.N."/>
            <person name="Huang J."/>
            <person name="Chakraborty R."/>
            <person name="Arkin A.P."/>
            <person name="Deutschbauer A."/>
        </authorList>
    </citation>
    <scope>NUCLEOTIDE SEQUENCE [LARGE SCALE GENOMIC DNA]</scope>
    <source>
        <strain evidence="6">4G11</strain>
    </source>
</reference>
<keyword evidence="2" id="KW-0238">DNA-binding</keyword>
<proteinExistence type="predicted"/>
<dbReference type="SUPFAM" id="SSF46785">
    <property type="entry name" value="Winged helix' DNA-binding domain"/>
    <property type="match status" value="1"/>
</dbReference>
<evidence type="ECO:0000259" key="5">
    <source>
        <dbReference type="PROSITE" id="PS51078"/>
    </source>
</evidence>
<dbReference type="InterPro" id="IPR029016">
    <property type="entry name" value="GAF-like_dom_sf"/>
</dbReference>
<feature type="domain" description="IclR-ED" evidence="5">
    <location>
        <begin position="95"/>
        <end position="276"/>
    </location>
</feature>